<dbReference type="EMBL" id="CM045766">
    <property type="protein sequence ID" value="KAI8003299.1"/>
    <property type="molecule type" value="Genomic_DNA"/>
</dbReference>
<name>A0ACC0GQL4_9ERIC</name>
<protein>
    <submittedName>
        <fullName evidence="1">Uncharacterized protein</fullName>
    </submittedName>
</protein>
<dbReference type="Proteomes" id="UP001060215">
    <property type="component" value="Chromosome 9"/>
</dbReference>
<comment type="caution">
    <text evidence="1">The sequence shown here is derived from an EMBL/GenBank/DDBJ whole genome shotgun (WGS) entry which is preliminary data.</text>
</comment>
<sequence length="122" mass="14453">MYPLPFSAKWTNQLRFDVHVISEVPDTPSPLKIHCKSSDKDLGVQLVNNGQDFRWSFRETFFGTILYFCLFGWNANDQSFDVFSSTLERHCQRQEEPWLRVWPVRPDSFYQALYFEGCLCND</sequence>
<proteinExistence type="predicted"/>
<reference evidence="1 2" key="1">
    <citation type="journal article" date="2022" name="Plant J.">
        <title>Chromosome-level genome of Camellia lanceoleosa provides a valuable resource for understanding genome evolution and self-incompatibility.</title>
        <authorList>
            <person name="Gong W."/>
            <person name="Xiao S."/>
            <person name="Wang L."/>
            <person name="Liao Z."/>
            <person name="Chang Y."/>
            <person name="Mo W."/>
            <person name="Hu G."/>
            <person name="Li W."/>
            <person name="Zhao G."/>
            <person name="Zhu H."/>
            <person name="Hu X."/>
            <person name="Ji K."/>
            <person name="Xiang X."/>
            <person name="Song Q."/>
            <person name="Yuan D."/>
            <person name="Jin S."/>
            <person name="Zhang L."/>
        </authorList>
    </citation>
    <scope>NUCLEOTIDE SEQUENCE [LARGE SCALE GENOMIC DNA]</scope>
    <source>
        <strain evidence="1">SQ_2022a</strain>
    </source>
</reference>
<accession>A0ACC0GQL4</accession>
<organism evidence="1 2">
    <name type="scientific">Camellia lanceoleosa</name>
    <dbReference type="NCBI Taxonomy" id="1840588"/>
    <lineage>
        <taxon>Eukaryota</taxon>
        <taxon>Viridiplantae</taxon>
        <taxon>Streptophyta</taxon>
        <taxon>Embryophyta</taxon>
        <taxon>Tracheophyta</taxon>
        <taxon>Spermatophyta</taxon>
        <taxon>Magnoliopsida</taxon>
        <taxon>eudicotyledons</taxon>
        <taxon>Gunneridae</taxon>
        <taxon>Pentapetalae</taxon>
        <taxon>asterids</taxon>
        <taxon>Ericales</taxon>
        <taxon>Theaceae</taxon>
        <taxon>Camellia</taxon>
    </lineage>
</organism>
<keyword evidence="2" id="KW-1185">Reference proteome</keyword>
<evidence type="ECO:0000313" key="2">
    <source>
        <dbReference type="Proteomes" id="UP001060215"/>
    </source>
</evidence>
<evidence type="ECO:0000313" key="1">
    <source>
        <dbReference type="EMBL" id="KAI8003299.1"/>
    </source>
</evidence>
<gene>
    <name evidence="1" type="ORF">LOK49_LG08G02505</name>
</gene>